<dbReference type="SUPFAM" id="SSF46565">
    <property type="entry name" value="Chaperone J-domain"/>
    <property type="match status" value="1"/>
</dbReference>
<keyword evidence="1" id="KW-0812">Transmembrane</keyword>
<dbReference type="PANTHER" id="PTHR44825:SF1">
    <property type="entry name" value="DNAJ HOMOLOG SUBFAMILY C MEMBER 4"/>
    <property type="match status" value="1"/>
</dbReference>
<dbReference type="PRINTS" id="PR00625">
    <property type="entry name" value="JDOMAIN"/>
</dbReference>
<dbReference type="PROSITE" id="PS50076">
    <property type="entry name" value="DNAJ_2"/>
    <property type="match status" value="1"/>
</dbReference>
<dbReference type="InterPro" id="IPR052763">
    <property type="entry name" value="DnaJ_C4"/>
</dbReference>
<dbReference type="EMBL" id="JADEWZ010000001">
    <property type="protein sequence ID" value="MBE9114448.1"/>
    <property type="molecule type" value="Genomic_DNA"/>
</dbReference>
<name>A0A8J7B8F6_9CYAN</name>
<keyword evidence="1" id="KW-0472">Membrane</keyword>
<dbReference type="Pfam" id="PF00226">
    <property type="entry name" value="DnaJ"/>
    <property type="match status" value="1"/>
</dbReference>
<reference evidence="3" key="1">
    <citation type="submission" date="2020-10" db="EMBL/GenBank/DDBJ databases">
        <authorList>
            <person name="Castelo-Branco R."/>
            <person name="Eusebio N."/>
            <person name="Adriana R."/>
            <person name="Vieira A."/>
            <person name="Brugerolle De Fraissinette N."/>
            <person name="Rezende De Castro R."/>
            <person name="Schneider M.P."/>
            <person name="Vasconcelos V."/>
            <person name="Leao P.N."/>
        </authorList>
    </citation>
    <scope>NUCLEOTIDE SEQUENCE</scope>
    <source>
        <strain evidence="3">LEGE 07157</strain>
    </source>
</reference>
<evidence type="ECO:0000313" key="3">
    <source>
        <dbReference type="EMBL" id="MBE9114448.1"/>
    </source>
</evidence>
<dbReference type="InterPro" id="IPR018253">
    <property type="entry name" value="DnaJ_domain_CS"/>
</dbReference>
<dbReference type="SMART" id="SM00271">
    <property type="entry name" value="DnaJ"/>
    <property type="match status" value="1"/>
</dbReference>
<feature type="domain" description="J" evidence="2">
    <location>
        <begin position="24"/>
        <end position="90"/>
    </location>
</feature>
<feature type="transmembrane region" description="Helical" evidence="1">
    <location>
        <begin position="134"/>
        <end position="156"/>
    </location>
</feature>
<organism evidence="3 4">
    <name type="scientific">Lusitaniella coriacea LEGE 07157</name>
    <dbReference type="NCBI Taxonomy" id="945747"/>
    <lineage>
        <taxon>Bacteria</taxon>
        <taxon>Bacillati</taxon>
        <taxon>Cyanobacteriota</taxon>
        <taxon>Cyanophyceae</taxon>
        <taxon>Spirulinales</taxon>
        <taxon>Lusitaniellaceae</taxon>
        <taxon>Lusitaniella</taxon>
    </lineage>
</organism>
<accession>A0A8J7B8F6</accession>
<dbReference type="AlphaFoldDB" id="A0A8J7B8F6"/>
<dbReference type="CDD" id="cd06257">
    <property type="entry name" value="DnaJ"/>
    <property type="match status" value="1"/>
</dbReference>
<evidence type="ECO:0000256" key="1">
    <source>
        <dbReference type="SAM" id="Phobius"/>
    </source>
</evidence>
<comment type="caution">
    <text evidence="3">The sequence shown here is derived from an EMBL/GenBank/DDBJ whole genome shotgun (WGS) entry which is preliminary data.</text>
</comment>
<dbReference type="Gene3D" id="1.10.287.110">
    <property type="entry name" value="DnaJ domain"/>
    <property type="match status" value="1"/>
</dbReference>
<evidence type="ECO:0000313" key="4">
    <source>
        <dbReference type="Proteomes" id="UP000654482"/>
    </source>
</evidence>
<gene>
    <name evidence="3" type="ORF">IQ249_00925</name>
</gene>
<keyword evidence="4" id="KW-1185">Reference proteome</keyword>
<sequence length="212" mass="23518">MNQDRQRPQPTQRQLSPQGRLVNSYYGLLGVHASASVIEIRRAYRELSKRYHPDTTTLPSAIAIAKFQQLNEAYATLSNPERRSNYDNKIGYSRLNVIQVPQDPAQTHANAKNQLFSNSAYLDPTDRPLSTGELFALFILGATFLGCLLLAIFIGLTRGDAAFQIPTVSLTPVTQSERVRLTSPLYSQLTPSYATLVEMDSLSSSLNAPFIP</sequence>
<dbReference type="PANTHER" id="PTHR44825">
    <property type="match status" value="1"/>
</dbReference>
<keyword evidence="1" id="KW-1133">Transmembrane helix</keyword>
<proteinExistence type="predicted"/>
<dbReference type="Proteomes" id="UP000654482">
    <property type="component" value="Unassembled WGS sequence"/>
</dbReference>
<evidence type="ECO:0000259" key="2">
    <source>
        <dbReference type="PROSITE" id="PS50076"/>
    </source>
</evidence>
<protein>
    <submittedName>
        <fullName evidence="3">J domain-containing protein</fullName>
    </submittedName>
</protein>
<dbReference type="InterPro" id="IPR001623">
    <property type="entry name" value="DnaJ_domain"/>
</dbReference>
<dbReference type="InterPro" id="IPR036869">
    <property type="entry name" value="J_dom_sf"/>
</dbReference>
<dbReference type="PROSITE" id="PS00636">
    <property type="entry name" value="DNAJ_1"/>
    <property type="match status" value="1"/>
</dbReference>
<dbReference type="RefSeq" id="WP_194027523.1">
    <property type="nucleotide sequence ID" value="NZ_JADEWZ010000001.1"/>
</dbReference>